<dbReference type="RefSeq" id="WP_222581454.1">
    <property type="nucleotide sequence ID" value="NZ_JAHVHU010000019.1"/>
</dbReference>
<dbReference type="Pfam" id="PF02350">
    <property type="entry name" value="Epimerase_2"/>
    <property type="match status" value="1"/>
</dbReference>
<dbReference type="SUPFAM" id="SSF53756">
    <property type="entry name" value="UDP-Glycosyltransferase/glycogen phosphorylase"/>
    <property type="match status" value="1"/>
</dbReference>
<evidence type="ECO:0000313" key="3">
    <source>
        <dbReference type="EMBL" id="MBY5959918.1"/>
    </source>
</evidence>
<dbReference type="PANTHER" id="PTHR43174:SF1">
    <property type="entry name" value="UDP-N-ACETYLGLUCOSAMINE 2-EPIMERASE"/>
    <property type="match status" value="1"/>
</dbReference>
<accession>A0A953HS40</accession>
<dbReference type="InterPro" id="IPR003331">
    <property type="entry name" value="UDP_GlcNAc_Epimerase_2_dom"/>
</dbReference>
<evidence type="ECO:0000256" key="1">
    <source>
        <dbReference type="RuleBase" id="RU003513"/>
    </source>
</evidence>
<protein>
    <submittedName>
        <fullName evidence="3">UDP-N-acetylglucosamine 2-epimerase (Non-hydrolyzing)</fullName>
        <ecNumber evidence="3">5.1.3.14</ecNumber>
    </submittedName>
</protein>
<dbReference type="InterPro" id="IPR029767">
    <property type="entry name" value="WecB-like"/>
</dbReference>
<comment type="caution">
    <text evidence="3">The sequence shown here is derived from an EMBL/GenBank/DDBJ whole genome shotgun (WGS) entry which is preliminary data.</text>
</comment>
<keyword evidence="1 3" id="KW-0413">Isomerase</keyword>
<dbReference type="EMBL" id="JAHVHU010000019">
    <property type="protein sequence ID" value="MBY5959918.1"/>
    <property type="molecule type" value="Genomic_DNA"/>
</dbReference>
<name>A0A953HS40_9BACT</name>
<dbReference type="EC" id="5.1.3.14" evidence="3"/>
<dbReference type="PANTHER" id="PTHR43174">
    <property type="entry name" value="UDP-N-ACETYLGLUCOSAMINE 2-EPIMERASE"/>
    <property type="match status" value="1"/>
</dbReference>
<keyword evidence="4" id="KW-1185">Reference proteome</keyword>
<dbReference type="CDD" id="cd03786">
    <property type="entry name" value="GTB_UDP-GlcNAc_2-Epimerase"/>
    <property type="match status" value="1"/>
</dbReference>
<gene>
    <name evidence="3" type="primary">wecB</name>
    <name evidence="3" type="ORF">KUV50_17325</name>
</gene>
<dbReference type="NCBIfam" id="TIGR00236">
    <property type="entry name" value="wecB"/>
    <property type="match status" value="1"/>
</dbReference>
<organism evidence="3 4">
    <name type="scientific">Membranihabitans marinus</name>
    <dbReference type="NCBI Taxonomy" id="1227546"/>
    <lineage>
        <taxon>Bacteria</taxon>
        <taxon>Pseudomonadati</taxon>
        <taxon>Bacteroidota</taxon>
        <taxon>Saprospiria</taxon>
        <taxon>Saprospirales</taxon>
        <taxon>Saprospiraceae</taxon>
        <taxon>Membranihabitans</taxon>
    </lineage>
</organism>
<feature type="domain" description="UDP-N-acetylglucosamine 2-epimerase" evidence="2">
    <location>
        <begin position="27"/>
        <end position="340"/>
    </location>
</feature>
<dbReference type="Proteomes" id="UP000753961">
    <property type="component" value="Unassembled WGS sequence"/>
</dbReference>
<dbReference type="GO" id="GO:0008761">
    <property type="term" value="F:UDP-N-acetylglucosamine 2-epimerase activity"/>
    <property type="evidence" value="ECO:0007669"/>
    <property type="project" value="UniProtKB-EC"/>
</dbReference>
<comment type="similarity">
    <text evidence="1">Belongs to the UDP-N-acetylglucosamine 2-epimerase family.</text>
</comment>
<evidence type="ECO:0000313" key="4">
    <source>
        <dbReference type="Proteomes" id="UP000753961"/>
    </source>
</evidence>
<evidence type="ECO:0000259" key="2">
    <source>
        <dbReference type="Pfam" id="PF02350"/>
    </source>
</evidence>
<dbReference type="Gene3D" id="3.40.50.2000">
    <property type="entry name" value="Glycogen Phosphorylase B"/>
    <property type="match status" value="2"/>
</dbReference>
<reference evidence="3" key="1">
    <citation type="submission" date="2021-06" db="EMBL/GenBank/DDBJ databases">
        <title>44 bacteria genomes isolated from Dapeng, Shenzhen.</title>
        <authorList>
            <person name="Zheng W."/>
            <person name="Yu S."/>
            <person name="Huang Y."/>
        </authorList>
    </citation>
    <scope>NUCLEOTIDE SEQUENCE</scope>
    <source>
        <strain evidence="3">DP5N28-2</strain>
    </source>
</reference>
<sequence length="351" mass="39899">MKHKIVVVIGARPQFIKHAPLEEALKPYFEVVTVHTGQHYDENMSKVFFDELAMNKPAYNLEVGSKSHTAQTTEIMMGLEKVLEEERPDMVLLYGDTNSTLAGALVASKMKIPIGHVEAGLRSFNRAMPEEINRVVTDHVSTLLFAPTDVAVHHLAREGITKGVALCGDVMYDLLKMVQIKGLITENEDPGYYYTTIHRPYNTDDPERLLTLFRQLNTLDKEVIFSIHPRTRHLANRYQIDLTVFTNIRFIDPASYLENINYLYNANALITDSGGMQKEAYFLRKQCVTIRSETEWTETLENGWNTLCFDDLSILQEILDTTPGRYINDLYGSGNASGVIRMEISNYLNNP</sequence>
<dbReference type="AlphaFoldDB" id="A0A953HS40"/>
<proteinExistence type="inferred from homology"/>